<dbReference type="InterPro" id="IPR052563">
    <property type="entry name" value="FliK"/>
</dbReference>
<keyword evidence="3" id="KW-1185">Reference proteome</keyword>
<dbReference type="InterPro" id="IPR021136">
    <property type="entry name" value="Flagellar_hook_control-like_C"/>
</dbReference>
<dbReference type="Gene3D" id="3.30.750.140">
    <property type="match status" value="1"/>
</dbReference>
<dbReference type="AlphaFoldDB" id="A0A931F965"/>
<evidence type="ECO:0000259" key="1">
    <source>
        <dbReference type="Pfam" id="PF02120"/>
    </source>
</evidence>
<dbReference type="PANTHER" id="PTHR37533:SF2">
    <property type="entry name" value="FLAGELLAR HOOK-LENGTH CONTROL PROTEIN"/>
    <property type="match status" value="1"/>
</dbReference>
<organism evidence="2 3">
    <name type="scientific">Halonatronomonas betaini</name>
    <dbReference type="NCBI Taxonomy" id="2778430"/>
    <lineage>
        <taxon>Bacteria</taxon>
        <taxon>Bacillati</taxon>
        <taxon>Bacillota</taxon>
        <taxon>Clostridia</taxon>
        <taxon>Halanaerobiales</taxon>
        <taxon>Halarsenatibacteraceae</taxon>
        <taxon>Halonatronomonas</taxon>
    </lineage>
</organism>
<proteinExistence type="predicted"/>
<keyword evidence="2" id="KW-0969">Cilium</keyword>
<accession>A0A931F965</accession>
<dbReference type="PANTHER" id="PTHR37533">
    <property type="entry name" value="FLAGELLAR HOOK-LENGTH CONTROL PROTEIN"/>
    <property type="match status" value="1"/>
</dbReference>
<name>A0A931F965_9FIRM</name>
<dbReference type="CDD" id="cd17470">
    <property type="entry name" value="T3SS_Flik_C"/>
    <property type="match status" value="1"/>
</dbReference>
<evidence type="ECO:0000313" key="2">
    <source>
        <dbReference type="EMBL" id="MBF8435687.1"/>
    </source>
</evidence>
<evidence type="ECO:0000313" key="3">
    <source>
        <dbReference type="Proteomes" id="UP000621436"/>
    </source>
</evidence>
<dbReference type="Proteomes" id="UP000621436">
    <property type="component" value="Unassembled WGS sequence"/>
</dbReference>
<keyword evidence="2" id="KW-0282">Flagellum</keyword>
<feature type="domain" description="Flagellar hook-length control protein-like C-terminal" evidence="1">
    <location>
        <begin position="396"/>
        <end position="476"/>
    </location>
</feature>
<dbReference type="Pfam" id="PF02120">
    <property type="entry name" value="Flg_hook"/>
    <property type="match status" value="1"/>
</dbReference>
<comment type="caution">
    <text evidence="2">The sequence shown here is derived from an EMBL/GenBank/DDBJ whole genome shotgun (WGS) entry which is preliminary data.</text>
</comment>
<reference evidence="2" key="1">
    <citation type="submission" date="2020-11" db="EMBL/GenBank/DDBJ databases">
        <title>Halonatronomonas betainensis gen. nov., sp. nov. a novel haloalkaliphilic representative of the family Halanaerobiacae capable of betaine degradation.</title>
        <authorList>
            <person name="Boltyanskaya Y."/>
            <person name="Kevbrin V."/>
            <person name="Detkova E."/>
            <person name="Grouzdev D.S."/>
            <person name="Koziaeva V."/>
            <person name="Zhilina T."/>
        </authorList>
    </citation>
    <scope>NUCLEOTIDE SEQUENCE</scope>
    <source>
        <strain evidence="2">Z-7014</strain>
    </source>
</reference>
<dbReference type="RefSeq" id="WP_270452339.1">
    <property type="nucleotide sequence ID" value="NZ_JADPIE010000001.1"/>
</dbReference>
<protein>
    <submittedName>
        <fullName evidence="2">Flagellar hook-length control protein FliK</fullName>
    </submittedName>
</protein>
<dbReference type="EMBL" id="JADPIE010000001">
    <property type="protein sequence ID" value="MBF8435687.1"/>
    <property type="molecule type" value="Genomic_DNA"/>
</dbReference>
<gene>
    <name evidence="2" type="ORF">I0Q91_01215</name>
</gene>
<sequence>MAMAFAILNSLGQMDNIEKAVDQGNINLDDIEKTDSNFLERLNELLGSSEIDSDSFDADNVLSLEKSIEDLKEMLKKEDISESEEAALLVLLNQLKLLDIEVPESVERDIQNESLMVLLENLDQLNIEEVISEIDLDGLADITDLDELLSIELSDLDLENLDNDFMKLLQDYSKDNDIGFKLSDLKSQDAFSARILEIISEQEGEEILAKIKQEFAAEVRAMEIYIDSNTEDNSILEKLKFEADRIVFENRGKDSELSEMANSKELDLNDILADNSKNFLESEEFKLARKLKATKSDSDGETAKLVSKDVVFNDINDEVKLSSDEKIDNLLRAMIADTEKVDGLAENDQSQLTGYDSFAELIANSSGNSSGTETIELGAQSSFGLDEPVMEQLISKVEQFNQMGTNQLEMELEPSWLGRLRLNVSVEQGEVMARFLVDNNFIRHELENNIGLLRGSLARQGFNVEQITIETRDQQAGWQEGENQHFADDFHDQEYNQDDSSFRFDQEELAYFKENIDELKGVNPEKIDPRMRRWLSMKQYYNSMNLLA</sequence>
<dbReference type="InterPro" id="IPR038610">
    <property type="entry name" value="FliK-like_C_sf"/>
</dbReference>
<keyword evidence="2" id="KW-0966">Cell projection</keyword>